<dbReference type="FunFam" id="1.10.287.950:FF:000001">
    <property type="entry name" value="Methyl-accepting chemotaxis sensory transducer"/>
    <property type="match status" value="1"/>
</dbReference>
<evidence type="ECO:0000256" key="6">
    <source>
        <dbReference type="ARBA" id="ARBA00023224"/>
    </source>
</evidence>
<keyword evidence="5 11" id="KW-0472">Membrane</keyword>
<dbReference type="Gene3D" id="1.10.287.950">
    <property type="entry name" value="Methyl-accepting chemotaxis protein"/>
    <property type="match status" value="1"/>
</dbReference>
<dbReference type="Pfam" id="PF13426">
    <property type="entry name" value="PAS_9"/>
    <property type="match status" value="1"/>
</dbReference>
<feature type="transmembrane region" description="Helical" evidence="11">
    <location>
        <begin position="142"/>
        <end position="162"/>
    </location>
</feature>
<keyword evidence="9" id="KW-0175">Coiled coil</keyword>
<keyword evidence="6 8" id="KW-0807">Transducer</keyword>
<evidence type="ECO:0000256" key="11">
    <source>
        <dbReference type="SAM" id="Phobius"/>
    </source>
</evidence>
<dbReference type="GO" id="GO:0005886">
    <property type="term" value="C:plasma membrane"/>
    <property type="evidence" value="ECO:0007669"/>
    <property type="project" value="TreeGrafter"/>
</dbReference>
<comment type="similarity">
    <text evidence="7">Belongs to the methyl-accepting chemotaxis (MCP) protein family.</text>
</comment>
<feature type="region of interest" description="Disordered" evidence="10">
    <location>
        <begin position="843"/>
        <end position="885"/>
    </location>
</feature>
<feature type="domain" description="HAMP" evidence="13">
    <location>
        <begin position="536"/>
        <end position="582"/>
    </location>
</feature>
<evidence type="ECO:0000256" key="8">
    <source>
        <dbReference type="PROSITE-ProRule" id="PRU00284"/>
    </source>
</evidence>
<evidence type="ECO:0000256" key="5">
    <source>
        <dbReference type="ARBA" id="ARBA00023136"/>
    </source>
</evidence>
<organism evidence="14 15">
    <name type="scientific">Ketobacter alkanivorans</name>
    <dbReference type="NCBI Taxonomy" id="1917421"/>
    <lineage>
        <taxon>Bacteria</taxon>
        <taxon>Pseudomonadati</taxon>
        <taxon>Pseudomonadota</taxon>
        <taxon>Gammaproteobacteria</taxon>
        <taxon>Pseudomonadales</taxon>
        <taxon>Ketobacteraceae</taxon>
        <taxon>Ketobacter</taxon>
    </lineage>
</organism>
<dbReference type="Pfam" id="PF13188">
    <property type="entry name" value="PAS_8"/>
    <property type="match status" value="1"/>
</dbReference>
<dbReference type="GO" id="GO:0004888">
    <property type="term" value="F:transmembrane signaling receptor activity"/>
    <property type="evidence" value="ECO:0007669"/>
    <property type="project" value="TreeGrafter"/>
</dbReference>
<dbReference type="Pfam" id="PF00672">
    <property type="entry name" value="HAMP"/>
    <property type="match status" value="1"/>
</dbReference>
<dbReference type="Proteomes" id="UP000235116">
    <property type="component" value="Chromosome"/>
</dbReference>
<evidence type="ECO:0000256" key="3">
    <source>
        <dbReference type="ARBA" id="ARBA00022692"/>
    </source>
</evidence>
<evidence type="ECO:0000313" key="15">
    <source>
        <dbReference type="Proteomes" id="UP000235116"/>
    </source>
</evidence>
<gene>
    <name evidence="14" type="ORF">Kalk_10310</name>
</gene>
<dbReference type="PANTHER" id="PTHR43531">
    <property type="entry name" value="PROTEIN ICFG"/>
    <property type="match status" value="1"/>
</dbReference>
<dbReference type="OrthoDB" id="9765776at2"/>
<feature type="domain" description="HAMP" evidence="13">
    <location>
        <begin position="176"/>
        <end position="215"/>
    </location>
</feature>
<feature type="domain" description="Methyl-accepting transducer" evidence="12">
    <location>
        <begin position="587"/>
        <end position="816"/>
    </location>
</feature>
<feature type="coiled-coil region" evidence="9">
    <location>
        <begin position="196"/>
        <end position="230"/>
    </location>
</feature>
<dbReference type="FunFam" id="3.30.450.20:FF:000075">
    <property type="entry name" value="Methyl-accepting chemotaxis protein"/>
    <property type="match status" value="1"/>
</dbReference>
<evidence type="ECO:0000256" key="10">
    <source>
        <dbReference type="SAM" id="MobiDB-lite"/>
    </source>
</evidence>
<keyword evidence="15" id="KW-1185">Reference proteome</keyword>
<dbReference type="Gene3D" id="3.30.450.20">
    <property type="entry name" value="PAS domain"/>
    <property type="match status" value="2"/>
</dbReference>
<evidence type="ECO:0000256" key="2">
    <source>
        <dbReference type="ARBA" id="ARBA00022481"/>
    </source>
</evidence>
<dbReference type="KEGG" id="kak:Kalk_10310"/>
<dbReference type="Pfam" id="PF00015">
    <property type="entry name" value="MCPsignal"/>
    <property type="match status" value="1"/>
</dbReference>
<accession>A0A2K9LRE2</accession>
<evidence type="ECO:0000313" key="14">
    <source>
        <dbReference type="EMBL" id="AUM14909.1"/>
    </source>
</evidence>
<evidence type="ECO:0000259" key="12">
    <source>
        <dbReference type="PROSITE" id="PS50111"/>
    </source>
</evidence>
<dbReference type="Gene3D" id="6.10.340.10">
    <property type="match status" value="1"/>
</dbReference>
<evidence type="ECO:0000256" key="9">
    <source>
        <dbReference type="SAM" id="Coils"/>
    </source>
</evidence>
<dbReference type="PROSITE" id="PS50111">
    <property type="entry name" value="CHEMOTAXIS_TRANSDUC_2"/>
    <property type="match status" value="1"/>
</dbReference>
<dbReference type="InterPro" id="IPR000014">
    <property type="entry name" value="PAS"/>
</dbReference>
<evidence type="ECO:0008006" key="16">
    <source>
        <dbReference type="Google" id="ProtNLM"/>
    </source>
</evidence>
<dbReference type="SMART" id="SM00304">
    <property type="entry name" value="HAMP"/>
    <property type="match status" value="2"/>
</dbReference>
<feature type="region of interest" description="Disordered" evidence="10">
    <location>
        <begin position="601"/>
        <end position="620"/>
    </location>
</feature>
<feature type="compositionally biased region" description="Low complexity" evidence="10">
    <location>
        <begin position="843"/>
        <end position="858"/>
    </location>
</feature>
<dbReference type="EMBL" id="CP022684">
    <property type="protein sequence ID" value="AUM14909.1"/>
    <property type="molecule type" value="Genomic_DNA"/>
</dbReference>
<dbReference type="Pfam" id="PF18947">
    <property type="entry name" value="HAMP_2"/>
    <property type="match status" value="1"/>
</dbReference>
<keyword evidence="4 11" id="KW-1133">Transmembrane helix</keyword>
<name>A0A2K9LRE2_9GAMM</name>
<dbReference type="GO" id="GO:0006935">
    <property type="term" value="P:chemotaxis"/>
    <property type="evidence" value="ECO:0007669"/>
    <property type="project" value="TreeGrafter"/>
</dbReference>
<dbReference type="InterPro" id="IPR051310">
    <property type="entry name" value="MCP_chemotaxis"/>
</dbReference>
<dbReference type="AlphaFoldDB" id="A0A2K9LRE2"/>
<reference evidence="15" key="1">
    <citation type="submission" date="2017-08" db="EMBL/GenBank/DDBJ databases">
        <title>Direct submision.</title>
        <authorList>
            <person name="Kim S.-J."/>
            <person name="Rhee S.-K."/>
        </authorList>
    </citation>
    <scope>NUCLEOTIDE SEQUENCE [LARGE SCALE GENOMIC DNA]</scope>
    <source>
        <strain evidence="15">GI5</strain>
    </source>
</reference>
<evidence type="ECO:0000256" key="1">
    <source>
        <dbReference type="ARBA" id="ARBA00004141"/>
    </source>
</evidence>
<dbReference type="SUPFAM" id="SSF58104">
    <property type="entry name" value="Methyl-accepting chemotaxis protein (MCP) signaling domain"/>
    <property type="match status" value="1"/>
</dbReference>
<keyword evidence="3 11" id="KW-0812">Transmembrane</keyword>
<dbReference type="PROSITE" id="PS50885">
    <property type="entry name" value="HAMP"/>
    <property type="match status" value="2"/>
</dbReference>
<dbReference type="InterPro" id="IPR004089">
    <property type="entry name" value="MCPsignal_dom"/>
</dbReference>
<keyword evidence="2" id="KW-0488">Methylation</keyword>
<sequence length="885" mass="95846">MMQLLSFSLPRAIEYSAQMRGEAAGAVVNGPASDKAVRNLIGIKPIAVDKVEEALRSAVKASDSIGGDLNQQISTLSAANKEFAALVQEVIDTGRSPLSASEMFAKGTALVNAGYDLESKTIPHLKRLLQVRIDTMKSDQKIVLYEMVLASILAVVLSFLIIRSLLKGMNGANFYLANIQRGNLDDNIEITGTDEIAALMKGIKSLQSELKETRTREQKAAQEMEKAVEENKRVAFESKRLADALSVCDTSVMIADEDYNIIFMNAAVHRMMENRDAVLTKHVPNFNIKKLMGSNMDIFHKDASHQRAMVNKLKDVYKTRIKVGELTFSLIATPLFDESGERTGTIVEWEDLTDQLAKDRELARVANENLRVRIALDNSSTNTMIADSENNIIYMNETLRDMMSNAEKDLRKDLPNFQASKLMGTNMDVFHKNPSHQKRLISDLKSTYNTQIKAGGRSFRLIANPVVDGDGNRLGTVVEWLDRTQEVMVENEVNEIVKAASQGDFSRSLSLEGKQGFFANLATGLNQLMSVTNEGMHDVARVLSALAGGDLTQKISADYAGLFKRLKDDANATVEKLEEVIANIIESSSSVTTGANEIAQGNADLSQRTEEQASSLEETASSMEEMTGAVQQTSDNAQHANQLSQNAVNKAETGGDVVKRAVVAMDEINRSSKRISDIIGVIDEIAFQTNLLALNAAVEAARAGEQGRGFAVVAGEVRNLAQRSAGAAKEIKDLIRDSVNKVEAGTELVNQSGMTLSEIVEAVREVTSMIGDINSAASEQSSSIVQINQAIGEMDEMTQQNAALVEEASAAGEAMAEQARALMDLVGFFKLDHGVSAVAGSFGAGSGARATASAPATSKRQPAKPAVRSPIAAPSHSQDDEWEEF</sequence>
<evidence type="ECO:0000256" key="4">
    <source>
        <dbReference type="ARBA" id="ARBA00022989"/>
    </source>
</evidence>
<dbReference type="SMART" id="SM00283">
    <property type="entry name" value="MA"/>
    <property type="match status" value="1"/>
</dbReference>
<dbReference type="CDD" id="cd11386">
    <property type="entry name" value="MCP_signal"/>
    <property type="match status" value="1"/>
</dbReference>
<dbReference type="PANTHER" id="PTHR43531:SF14">
    <property type="entry name" value="METHYL-ACCEPTING CHEMOTAXIS PROTEIN I-RELATED"/>
    <property type="match status" value="1"/>
</dbReference>
<evidence type="ECO:0000259" key="13">
    <source>
        <dbReference type="PROSITE" id="PS50885"/>
    </source>
</evidence>
<dbReference type="GO" id="GO:0007165">
    <property type="term" value="P:signal transduction"/>
    <property type="evidence" value="ECO:0007669"/>
    <property type="project" value="UniProtKB-KW"/>
</dbReference>
<protein>
    <recommendedName>
        <fullName evidence="16">Chemotaxis protein</fullName>
    </recommendedName>
</protein>
<proteinExistence type="inferred from homology"/>
<evidence type="ECO:0000256" key="7">
    <source>
        <dbReference type="ARBA" id="ARBA00029447"/>
    </source>
</evidence>
<dbReference type="InterPro" id="IPR003660">
    <property type="entry name" value="HAMP_dom"/>
</dbReference>
<comment type="subcellular location">
    <subcellularLocation>
        <location evidence="1">Membrane</location>
        <topology evidence="1">Multi-pass membrane protein</topology>
    </subcellularLocation>
</comment>